<dbReference type="InterPro" id="IPR016039">
    <property type="entry name" value="Thiolase-like"/>
</dbReference>
<dbReference type="Pfam" id="PF02801">
    <property type="entry name" value="Ketoacyl-synt_C"/>
    <property type="match status" value="1"/>
</dbReference>
<name>A0A1H3TMC5_9BURK</name>
<gene>
    <name evidence="5" type="ORF">SAMN05421547_13020</name>
</gene>
<evidence type="ECO:0000256" key="1">
    <source>
        <dbReference type="ARBA" id="ARBA00008467"/>
    </source>
</evidence>
<dbReference type="InterPro" id="IPR020841">
    <property type="entry name" value="PKS_Beta-ketoAc_synthase_dom"/>
</dbReference>
<dbReference type="PROSITE" id="PS00606">
    <property type="entry name" value="KS3_1"/>
    <property type="match status" value="1"/>
</dbReference>
<dbReference type="InterPro" id="IPR000794">
    <property type="entry name" value="Beta-ketoacyl_synthase"/>
</dbReference>
<dbReference type="RefSeq" id="WP_074923614.1">
    <property type="nucleotide sequence ID" value="NZ_CP141274.1"/>
</dbReference>
<sequence length="403" mass="41833">MTVVTPTAQAVFVQTLSATSALGADAASLRAALFATQAPDSLQCSDRYSPGRHLPLGCLPPHVVLPTLDWAPPPQRSRNNALAWHTAQGVRGSVEQALSRWGPARVGVVVGTSTAGVQEGEAAAAHWHAQGRFPQDFDYALQEMGNVSEFLAQHLGIQGPAHTLSTACSSGAKALASAARWLQAGLVDAVLAGGVDALCAFTVAGFSALQAVSDQRCNPLSARRSGINLGEGAAFFLLTREPGPVRLAGWGETQDAHHMSAPDPSGQGAIQAMEQALRRAAMRPGDVDYINLHGTATVHNDAMESLAIHSVFGEATPVSSTKPLTGHTLAAAGALEAAMAWHLLHDNPQGRLPAHWWDGEQAPELPALAVVRPGMALGRAPRAVLSNSFAFGGSNCALLLAAA</sequence>
<dbReference type="InterPro" id="IPR014030">
    <property type="entry name" value="Ketoacyl_synth_N"/>
</dbReference>
<protein>
    <submittedName>
        <fullName evidence="5">3-oxoacyl-[acyl-carrier-protein] synthase-1</fullName>
    </submittedName>
</protein>
<dbReference type="PANTHER" id="PTHR11712:SF320">
    <property type="entry name" value="BETA-KETOACYL SYNTHASE"/>
    <property type="match status" value="1"/>
</dbReference>
<accession>A0A1H3TMC5</accession>
<evidence type="ECO:0000313" key="5">
    <source>
        <dbReference type="EMBL" id="SDZ50805.1"/>
    </source>
</evidence>
<dbReference type="GO" id="GO:0004315">
    <property type="term" value="F:3-oxoacyl-[acyl-carrier-protein] synthase activity"/>
    <property type="evidence" value="ECO:0007669"/>
    <property type="project" value="InterPro"/>
</dbReference>
<dbReference type="SUPFAM" id="SSF53901">
    <property type="entry name" value="Thiolase-like"/>
    <property type="match status" value="1"/>
</dbReference>
<evidence type="ECO:0000259" key="4">
    <source>
        <dbReference type="PROSITE" id="PS52004"/>
    </source>
</evidence>
<dbReference type="EMBL" id="FNPE01000030">
    <property type="protein sequence ID" value="SDZ50805.1"/>
    <property type="molecule type" value="Genomic_DNA"/>
</dbReference>
<dbReference type="NCBIfam" id="NF006618">
    <property type="entry name" value="PRK09185.1"/>
    <property type="match status" value="1"/>
</dbReference>
<keyword evidence="2 3" id="KW-0808">Transferase</keyword>
<dbReference type="GeneID" id="94692959"/>
<dbReference type="PROSITE" id="PS52004">
    <property type="entry name" value="KS3_2"/>
    <property type="match status" value="1"/>
</dbReference>
<dbReference type="SMART" id="SM00825">
    <property type="entry name" value="PKS_KS"/>
    <property type="match status" value="1"/>
</dbReference>
<comment type="similarity">
    <text evidence="1 3">Belongs to the thiolase-like superfamily. Beta-ketoacyl-ACP synthases family.</text>
</comment>
<dbReference type="CDD" id="cd00834">
    <property type="entry name" value="KAS_I_II"/>
    <property type="match status" value="1"/>
</dbReference>
<dbReference type="GO" id="GO:0005829">
    <property type="term" value="C:cytosol"/>
    <property type="evidence" value="ECO:0007669"/>
    <property type="project" value="TreeGrafter"/>
</dbReference>
<evidence type="ECO:0000256" key="2">
    <source>
        <dbReference type="ARBA" id="ARBA00022679"/>
    </source>
</evidence>
<dbReference type="Gene3D" id="3.40.47.10">
    <property type="match status" value="2"/>
</dbReference>
<organism evidence="5 6">
    <name type="scientific">Delftia lacustris</name>
    <dbReference type="NCBI Taxonomy" id="558537"/>
    <lineage>
        <taxon>Bacteria</taxon>
        <taxon>Pseudomonadati</taxon>
        <taxon>Pseudomonadota</taxon>
        <taxon>Betaproteobacteria</taxon>
        <taxon>Burkholderiales</taxon>
        <taxon>Comamonadaceae</taxon>
        <taxon>Delftia</taxon>
    </lineage>
</organism>
<proteinExistence type="inferred from homology"/>
<dbReference type="InterPro" id="IPR014031">
    <property type="entry name" value="Ketoacyl_synth_C"/>
</dbReference>
<evidence type="ECO:0000256" key="3">
    <source>
        <dbReference type="RuleBase" id="RU003694"/>
    </source>
</evidence>
<dbReference type="Proteomes" id="UP000183417">
    <property type="component" value="Unassembled WGS sequence"/>
</dbReference>
<dbReference type="GO" id="GO:0006633">
    <property type="term" value="P:fatty acid biosynthetic process"/>
    <property type="evidence" value="ECO:0007669"/>
    <property type="project" value="InterPro"/>
</dbReference>
<feature type="domain" description="Ketosynthase family 3 (KS3)" evidence="4">
    <location>
        <begin position="1"/>
        <end position="402"/>
    </location>
</feature>
<dbReference type="AlphaFoldDB" id="A0A1H3TMC5"/>
<dbReference type="Pfam" id="PF00109">
    <property type="entry name" value="ketoacyl-synt"/>
    <property type="match status" value="1"/>
</dbReference>
<reference evidence="5 6" key="1">
    <citation type="submission" date="2016-10" db="EMBL/GenBank/DDBJ databases">
        <authorList>
            <person name="de Groot N.N."/>
        </authorList>
    </citation>
    <scope>NUCLEOTIDE SEQUENCE [LARGE SCALE GENOMIC DNA]</scope>
    <source>
        <strain evidence="5 6">LMG 24775</strain>
    </source>
</reference>
<evidence type="ECO:0000313" key="6">
    <source>
        <dbReference type="Proteomes" id="UP000183417"/>
    </source>
</evidence>
<dbReference type="PANTHER" id="PTHR11712">
    <property type="entry name" value="POLYKETIDE SYNTHASE-RELATED"/>
    <property type="match status" value="1"/>
</dbReference>
<dbReference type="InterPro" id="IPR018201">
    <property type="entry name" value="Ketoacyl_synth_AS"/>
</dbReference>